<name>A0A1H3W764_9BACT</name>
<evidence type="ECO:0000313" key="1">
    <source>
        <dbReference type="EMBL" id="SDZ82128.1"/>
    </source>
</evidence>
<dbReference type="STRING" id="551991.SAMN05192529_102136"/>
<organism evidence="1 2">
    <name type="scientific">Arachidicoccus rhizosphaerae</name>
    <dbReference type="NCBI Taxonomy" id="551991"/>
    <lineage>
        <taxon>Bacteria</taxon>
        <taxon>Pseudomonadati</taxon>
        <taxon>Bacteroidota</taxon>
        <taxon>Chitinophagia</taxon>
        <taxon>Chitinophagales</taxon>
        <taxon>Chitinophagaceae</taxon>
        <taxon>Arachidicoccus</taxon>
    </lineage>
</organism>
<sequence length="90" mass="10687">MSWADYIRMPYNAAMAAWEGYQLRVQKTLDANFRQLGWLIMNSFADPKKIPKSPQSWWHLDIDDICKPDRINGGRKLTPEQLKRFLMKMN</sequence>
<keyword evidence="2" id="KW-1185">Reference proteome</keyword>
<proteinExistence type="predicted"/>
<reference evidence="1 2" key="1">
    <citation type="submission" date="2016-10" db="EMBL/GenBank/DDBJ databases">
        <authorList>
            <person name="de Groot N.N."/>
        </authorList>
    </citation>
    <scope>NUCLEOTIDE SEQUENCE [LARGE SCALE GENOMIC DNA]</scope>
    <source>
        <strain evidence="1 2">Vu-144</strain>
    </source>
</reference>
<dbReference type="AlphaFoldDB" id="A0A1H3W764"/>
<protein>
    <submittedName>
        <fullName evidence="1">Uncharacterized protein</fullName>
    </submittedName>
</protein>
<gene>
    <name evidence="1" type="ORF">SAMN05192529_102136</name>
</gene>
<accession>A0A1H3W764</accession>
<dbReference type="EMBL" id="FNQY01000002">
    <property type="protein sequence ID" value="SDZ82128.1"/>
    <property type="molecule type" value="Genomic_DNA"/>
</dbReference>
<evidence type="ECO:0000313" key="2">
    <source>
        <dbReference type="Proteomes" id="UP000199041"/>
    </source>
</evidence>
<dbReference type="Proteomes" id="UP000199041">
    <property type="component" value="Unassembled WGS sequence"/>
</dbReference>